<name>A0A8S5RW45_9CAUD</name>
<reference evidence="1" key="1">
    <citation type="journal article" date="2021" name="Proc. Natl. Acad. Sci. U.S.A.">
        <title>A Catalog of Tens of Thousands of Viruses from Human Metagenomes Reveals Hidden Associations with Chronic Diseases.</title>
        <authorList>
            <person name="Tisza M.J."/>
            <person name="Buck C.B."/>
        </authorList>
    </citation>
    <scope>NUCLEOTIDE SEQUENCE</scope>
    <source>
        <strain evidence="1">CtHip2</strain>
    </source>
</reference>
<organism evidence="1">
    <name type="scientific">Siphoviridae sp. ctHip2</name>
    <dbReference type="NCBI Taxonomy" id="2827830"/>
    <lineage>
        <taxon>Viruses</taxon>
        <taxon>Duplodnaviria</taxon>
        <taxon>Heunggongvirae</taxon>
        <taxon>Uroviricota</taxon>
        <taxon>Caudoviricetes</taxon>
    </lineage>
</organism>
<evidence type="ECO:0000313" key="1">
    <source>
        <dbReference type="EMBL" id="DAF42989.1"/>
    </source>
</evidence>
<proteinExistence type="predicted"/>
<protein>
    <submittedName>
        <fullName evidence="1">Uncharacterized protein</fullName>
    </submittedName>
</protein>
<dbReference type="EMBL" id="BK032497">
    <property type="protein sequence ID" value="DAF42989.1"/>
    <property type="molecule type" value="Genomic_DNA"/>
</dbReference>
<sequence>MTFLITLTAVLSCFYEESIYLSKIDFYCFSVLLVTI</sequence>
<accession>A0A8S5RW45</accession>